<organism evidence="1">
    <name type="scientific">Myoviridae sp. ct5xX4</name>
    <dbReference type="NCBI Taxonomy" id="2826616"/>
    <lineage>
        <taxon>Viruses</taxon>
        <taxon>Duplodnaviria</taxon>
        <taxon>Heunggongvirae</taxon>
        <taxon>Uroviricota</taxon>
        <taxon>Caudoviricetes</taxon>
    </lineage>
</organism>
<evidence type="ECO:0000313" key="1">
    <source>
        <dbReference type="EMBL" id="DAE25135.1"/>
    </source>
</evidence>
<accession>A0A8S5R0W7</accession>
<dbReference type="Gene3D" id="3.40.50.11780">
    <property type="match status" value="1"/>
</dbReference>
<protein>
    <submittedName>
        <fullName evidence="1">Tail connector protein</fullName>
    </submittedName>
</protein>
<reference evidence="1" key="1">
    <citation type="journal article" date="2021" name="Proc. Natl. Acad. Sci. U.S.A.">
        <title>A Catalog of Tens of Thousands of Viruses from Human Metagenomes Reveals Hidden Associations with Chronic Diseases.</title>
        <authorList>
            <person name="Tisza M.J."/>
            <person name="Buck C.B."/>
        </authorList>
    </citation>
    <scope>NUCLEOTIDE SEQUENCE</scope>
    <source>
        <strain evidence="1">Ct5xX4</strain>
    </source>
</reference>
<name>A0A8S5R0W7_9CAUD</name>
<dbReference type="EMBL" id="BK015793">
    <property type="protein sequence ID" value="DAE25135.1"/>
    <property type="molecule type" value="Genomic_DNA"/>
</dbReference>
<proteinExistence type="predicted"/>
<sequence length="593" mass="65091">MPNSPSVNFEFKNDNVLQTTPMLGVSCVLARTTKGPYDDPSELIQSFSQFQRVFGSEIVPDGSVSNIEKAFNGGSKLRIIRVLGKGATKGVVSAATRAKAASAPKAAEDGSPVVASATPEEPTASTLFKFTSGSVAVGFGLVTKGYGDPVGSAETFSVNIYKQANTVYYQVISANGQVLEQGPVVTYKTADDNNDTSVDYLALSAFAKNSEYIVPVLTEKTENIKSWNNFIKWLTDDVDGTRNPIDIKLNGAAITADGVKLNGTIGSAGSTPTADEWIASLEFVKDYVDVYQIFCSHIDQHLEASADVLKVHKAAVDMVKELQEYTYYIEVPKYTTHYTQGDQPRDLKSIITWIQTCLGTVGNSKYVAYFGGGIKYYNADGNLVDSDVLGTIAGLGDASASQFGPWKSFAGMNRGIIYDGNGPVCPNYGSPSRTKELNELAQNYANIICIKDVPNQGKQTLLWHCFSSQVKQDSERFLAIVRLNLYLKKNLRPILEKYLEEPNIWNTWNKIYLEVKPMLDNLVDEDAMSEYTWMGDQDANSYNDLSVNNEADVRQGKYKAILKFKDIVPMQEITMGIYIDQASKSVSVQDVNE</sequence>